<name>A0A504JC72_9FLAO</name>
<feature type="transmembrane region" description="Helical" evidence="1">
    <location>
        <begin position="7"/>
        <end position="28"/>
    </location>
</feature>
<evidence type="ECO:0000313" key="3">
    <source>
        <dbReference type="Proteomes" id="UP000315540"/>
    </source>
</evidence>
<feature type="transmembrane region" description="Helical" evidence="1">
    <location>
        <begin position="182"/>
        <end position="200"/>
    </location>
</feature>
<dbReference type="Proteomes" id="UP000315540">
    <property type="component" value="Unassembled WGS sequence"/>
</dbReference>
<organism evidence="2 3">
    <name type="scientific">Aquimarina algicola</name>
    <dbReference type="NCBI Taxonomy" id="2589995"/>
    <lineage>
        <taxon>Bacteria</taxon>
        <taxon>Pseudomonadati</taxon>
        <taxon>Bacteroidota</taxon>
        <taxon>Flavobacteriia</taxon>
        <taxon>Flavobacteriales</taxon>
        <taxon>Flavobacteriaceae</taxon>
        <taxon>Aquimarina</taxon>
    </lineage>
</organism>
<keyword evidence="1" id="KW-0812">Transmembrane</keyword>
<evidence type="ECO:0000256" key="1">
    <source>
        <dbReference type="SAM" id="Phobius"/>
    </source>
</evidence>
<accession>A0A504JC72</accession>
<dbReference type="EMBL" id="VFWZ01000003">
    <property type="protein sequence ID" value="TPN86162.1"/>
    <property type="molecule type" value="Genomic_DNA"/>
</dbReference>
<feature type="transmembrane region" description="Helical" evidence="1">
    <location>
        <begin position="105"/>
        <end position="126"/>
    </location>
</feature>
<feature type="transmembrane region" description="Helical" evidence="1">
    <location>
        <begin position="40"/>
        <end position="60"/>
    </location>
</feature>
<evidence type="ECO:0000313" key="2">
    <source>
        <dbReference type="EMBL" id="TPN86162.1"/>
    </source>
</evidence>
<keyword evidence="1" id="KW-0472">Membrane</keyword>
<protein>
    <recommendedName>
        <fullName evidence="4">Transmembrane protein</fullName>
    </recommendedName>
</protein>
<feature type="transmembrane region" description="Helical" evidence="1">
    <location>
        <begin position="81"/>
        <end position="99"/>
    </location>
</feature>
<reference evidence="2 3" key="1">
    <citation type="submission" date="2019-06" db="EMBL/GenBank/DDBJ databases">
        <authorList>
            <person name="Meng X."/>
        </authorList>
    </citation>
    <scope>NUCLEOTIDE SEQUENCE [LARGE SCALE GENOMIC DNA]</scope>
    <source>
        <strain evidence="2 3">M625</strain>
    </source>
</reference>
<comment type="caution">
    <text evidence="2">The sequence shown here is derived from an EMBL/GenBank/DDBJ whole genome shotgun (WGS) entry which is preliminary data.</text>
</comment>
<keyword evidence="3" id="KW-1185">Reference proteome</keyword>
<proteinExistence type="predicted"/>
<dbReference type="AlphaFoldDB" id="A0A504JC72"/>
<keyword evidence="1" id="KW-1133">Transmembrane helix</keyword>
<sequence length="201" mass="22519">MNFFLKSISFILHPLLMPIAGAVIYFFTAPRFMPFEIIQLKISGILILTVLIPIVLFFLLKSLGAITSMHLENVKQRKIPLLLQSVLLIVVIKLVIDVYNYPELYFFFLGVLFSSLSAIFMVLFNIKASLHMVGISAITMFVVTLSVHFGVNLTLLIAVLFVLNGMVATSRLHCKAHTNLELILGFLIGVIPQLTLANIWL</sequence>
<dbReference type="OrthoDB" id="9786064at2"/>
<gene>
    <name evidence="2" type="ORF">FHK87_12895</name>
</gene>
<evidence type="ECO:0008006" key="4">
    <source>
        <dbReference type="Google" id="ProtNLM"/>
    </source>
</evidence>
<dbReference type="RefSeq" id="WP_140593541.1">
    <property type="nucleotide sequence ID" value="NZ_VFWZ01000003.1"/>
</dbReference>
<feature type="transmembrane region" description="Helical" evidence="1">
    <location>
        <begin position="138"/>
        <end position="162"/>
    </location>
</feature>